<sequence length="97" mass="10777">MRLTVDILNTYGVSSAGIDILRSLGLVTVSDQASLDTDSLAQQGFNRKDVDTLTRLAVEVGQESINERFEEIQEELRKFYDLGDDDVVSHGYILALL</sequence>
<dbReference type="GeneID" id="9049568"/>
<dbReference type="Proteomes" id="UP000007800">
    <property type="component" value="Unassembled WGS sequence"/>
</dbReference>
<dbReference type="InParanoid" id="C5K943"/>
<reference evidence="2 3" key="1">
    <citation type="submission" date="2008-07" db="EMBL/GenBank/DDBJ databases">
        <authorList>
            <person name="El-Sayed N."/>
            <person name="Caler E."/>
            <person name="Inman J."/>
            <person name="Amedeo P."/>
            <person name="Hass B."/>
            <person name="Wortman J."/>
        </authorList>
    </citation>
    <scope>NUCLEOTIDE SEQUENCE [LARGE SCALE GENOMIC DNA]</scope>
    <source>
        <strain evidence="3">ATCC 50983 / TXsc</strain>
    </source>
</reference>
<accession>C5K943</accession>
<keyword evidence="3" id="KW-1185">Reference proteome</keyword>
<name>C5K943_PERM5</name>
<feature type="domain" description="EAL" evidence="1">
    <location>
        <begin position="1"/>
        <end position="97"/>
    </location>
</feature>
<evidence type="ECO:0000313" key="2">
    <source>
        <dbReference type="EMBL" id="EER18998.1"/>
    </source>
</evidence>
<dbReference type="PROSITE" id="PS50883">
    <property type="entry name" value="EAL"/>
    <property type="match status" value="1"/>
</dbReference>
<organism evidence="3">
    <name type="scientific">Perkinsus marinus (strain ATCC 50983 / TXsc)</name>
    <dbReference type="NCBI Taxonomy" id="423536"/>
    <lineage>
        <taxon>Eukaryota</taxon>
        <taxon>Sar</taxon>
        <taxon>Alveolata</taxon>
        <taxon>Perkinsozoa</taxon>
        <taxon>Perkinsea</taxon>
        <taxon>Perkinsida</taxon>
        <taxon>Perkinsidae</taxon>
        <taxon>Perkinsus</taxon>
    </lineage>
</organism>
<gene>
    <name evidence="2" type="ORF">Pmar_PMAR013996</name>
</gene>
<dbReference type="RefSeq" id="XP_002787202.1">
    <property type="nucleotide sequence ID" value="XM_002787156.1"/>
</dbReference>
<evidence type="ECO:0000259" key="1">
    <source>
        <dbReference type="PROSITE" id="PS50883"/>
    </source>
</evidence>
<dbReference type="InterPro" id="IPR001633">
    <property type="entry name" value="EAL_dom"/>
</dbReference>
<evidence type="ECO:0000313" key="3">
    <source>
        <dbReference type="Proteomes" id="UP000007800"/>
    </source>
</evidence>
<dbReference type="AlphaFoldDB" id="C5K943"/>
<protein>
    <recommendedName>
        <fullName evidence="1">EAL domain-containing protein</fullName>
    </recommendedName>
</protein>
<dbReference type="EMBL" id="GG671385">
    <property type="protein sequence ID" value="EER18998.1"/>
    <property type="molecule type" value="Genomic_DNA"/>
</dbReference>
<proteinExistence type="predicted"/>